<evidence type="ECO:0000313" key="3">
    <source>
        <dbReference type="Proteomes" id="UP001283361"/>
    </source>
</evidence>
<protein>
    <submittedName>
        <fullName evidence="2">Uncharacterized protein</fullName>
    </submittedName>
</protein>
<keyword evidence="3" id="KW-1185">Reference proteome</keyword>
<proteinExistence type="predicted"/>
<gene>
    <name evidence="2" type="ORF">RRG08_034682</name>
</gene>
<evidence type="ECO:0000256" key="1">
    <source>
        <dbReference type="SAM" id="MobiDB-lite"/>
    </source>
</evidence>
<sequence length="173" mass="19605">MESDDLSCLKDKGSLMSTPNPLGVTPSVYIMADLKLDLNLARFEIFTSYAYNIDSSLSHECFPKILFINGGLDTRTQFLAHSVHLMGRDVFLMIDAYHSTRPKIRKKIKKPRRSTDVIFPQTRGDKRWSSLADGVSTPYRPEIYLRREASPIGRDKHSGVSDPSVNVDREIKS</sequence>
<organism evidence="2 3">
    <name type="scientific">Elysia crispata</name>
    <name type="common">lettuce slug</name>
    <dbReference type="NCBI Taxonomy" id="231223"/>
    <lineage>
        <taxon>Eukaryota</taxon>
        <taxon>Metazoa</taxon>
        <taxon>Spiralia</taxon>
        <taxon>Lophotrochozoa</taxon>
        <taxon>Mollusca</taxon>
        <taxon>Gastropoda</taxon>
        <taxon>Heterobranchia</taxon>
        <taxon>Euthyneura</taxon>
        <taxon>Panpulmonata</taxon>
        <taxon>Sacoglossa</taxon>
        <taxon>Placobranchoidea</taxon>
        <taxon>Plakobranchidae</taxon>
        <taxon>Elysia</taxon>
    </lineage>
</organism>
<dbReference type="Proteomes" id="UP001283361">
    <property type="component" value="Unassembled WGS sequence"/>
</dbReference>
<dbReference type="EMBL" id="JAWDGP010004939">
    <property type="protein sequence ID" value="KAK3760839.1"/>
    <property type="molecule type" value="Genomic_DNA"/>
</dbReference>
<comment type="caution">
    <text evidence="2">The sequence shown here is derived from an EMBL/GenBank/DDBJ whole genome shotgun (WGS) entry which is preliminary data.</text>
</comment>
<accession>A0AAE0Z0Z4</accession>
<dbReference type="AlphaFoldDB" id="A0AAE0Z0Z4"/>
<feature type="compositionally biased region" description="Basic and acidic residues" evidence="1">
    <location>
        <begin position="148"/>
        <end position="159"/>
    </location>
</feature>
<evidence type="ECO:0000313" key="2">
    <source>
        <dbReference type="EMBL" id="KAK3760839.1"/>
    </source>
</evidence>
<feature type="region of interest" description="Disordered" evidence="1">
    <location>
        <begin position="148"/>
        <end position="173"/>
    </location>
</feature>
<reference evidence="2" key="1">
    <citation type="journal article" date="2023" name="G3 (Bethesda)">
        <title>A reference genome for the long-term kleptoplast-retaining sea slug Elysia crispata morphotype clarki.</title>
        <authorList>
            <person name="Eastman K.E."/>
            <person name="Pendleton A.L."/>
            <person name="Shaikh M.A."/>
            <person name="Suttiyut T."/>
            <person name="Ogas R."/>
            <person name="Tomko P."/>
            <person name="Gavelis G."/>
            <person name="Widhalm J.R."/>
            <person name="Wisecaver J.H."/>
        </authorList>
    </citation>
    <scope>NUCLEOTIDE SEQUENCE</scope>
    <source>
        <strain evidence="2">ECLA1</strain>
    </source>
</reference>
<name>A0AAE0Z0Z4_9GAST</name>